<evidence type="ECO:0000313" key="3">
    <source>
        <dbReference type="EMBL" id="VAW39337.1"/>
    </source>
</evidence>
<proteinExistence type="predicted"/>
<dbReference type="PROSITE" id="PS51733">
    <property type="entry name" value="BPL_LPL_CATALYTIC"/>
    <property type="match status" value="1"/>
</dbReference>
<dbReference type="CDD" id="cd16442">
    <property type="entry name" value="BPL"/>
    <property type="match status" value="1"/>
</dbReference>
<name>A0A3B0VLU8_9ZZZZ</name>
<dbReference type="PANTHER" id="PTHR12835:SF5">
    <property type="entry name" value="BIOTIN--PROTEIN LIGASE"/>
    <property type="match status" value="1"/>
</dbReference>
<evidence type="ECO:0000256" key="1">
    <source>
        <dbReference type="ARBA" id="ARBA00022598"/>
    </source>
</evidence>
<dbReference type="PANTHER" id="PTHR12835">
    <property type="entry name" value="BIOTIN PROTEIN LIGASE"/>
    <property type="match status" value="1"/>
</dbReference>
<dbReference type="EMBL" id="UOEY01000070">
    <property type="protein sequence ID" value="VAW39337.1"/>
    <property type="molecule type" value="Genomic_DNA"/>
</dbReference>
<dbReference type="InterPro" id="IPR045864">
    <property type="entry name" value="aa-tRNA-synth_II/BPL/LPL"/>
</dbReference>
<gene>
    <name evidence="3" type="ORF">MNBD_DELTA04-1367</name>
</gene>
<protein>
    <recommendedName>
        <fullName evidence="2">BPL/LPL catalytic domain-containing protein</fullName>
    </recommendedName>
</protein>
<sequence length="320" mass="35081">MGVNPAPFTGLTPAAILERIESRELSRRCAVLPEDVVRKVFRYGATAGRRIEQHVRLDRCMDRLQDLVVEAERRGETLASGTVVMAAELGHGSGRFDRRWYAPPGGLWLAMAWADTLLPDFARLLPLAAGIACCETVRGYGIDAAIKWVNDIHVRDRKVCGILCQTVSAPGSGDSYHLIGIGINCNNKTFPAELRDTAVSMRDLLGRSLNLSQFALDLLVALAWNFGLVHFQEECELAGGGYTDKPESPVVAAWRQLSDTLGRQVVYGYDVRRRPLYRAAVLDIDHGGGLVMALEDGRRITEYSGEILYLDGNGLPASPS</sequence>
<dbReference type="InterPro" id="IPR004143">
    <property type="entry name" value="BPL_LPL_catalytic"/>
</dbReference>
<dbReference type="GO" id="GO:0005737">
    <property type="term" value="C:cytoplasm"/>
    <property type="evidence" value="ECO:0007669"/>
    <property type="project" value="TreeGrafter"/>
</dbReference>
<dbReference type="InterPro" id="IPR004408">
    <property type="entry name" value="Biotin_CoA_COase_ligase"/>
</dbReference>
<dbReference type="NCBIfam" id="TIGR00121">
    <property type="entry name" value="birA_ligase"/>
    <property type="match status" value="1"/>
</dbReference>
<dbReference type="SUPFAM" id="SSF55681">
    <property type="entry name" value="Class II aaRS and biotin synthetases"/>
    <property type="match status" value="1"/>
</dbReference>
<evidence type="ECO:0000259" key="2">
    <source>
        <dbReference type="PROSITE" id="PS51733"/>
    </source>
</evidence>
<accession>A0A3B0VLU8</accession>
<keyword evidence="1" id="KW-0436">Ligase</keyword>
<dbReference type="GO" id="GO:0004077">
    <property type="term" value="F:biotin--[biotin carboxyl-carrier protein] ligase activity"/>
    <property type="evidence" value="ECO:0007669"/>
    <property type="project" value="InterPro"/>
</dbReference>
<dbReference type="Gene3D" id="3.30.930.10">
    <property type="entry name" value="Bira Bifunctional Protein, Domain 2"/>
    <property type="match status" value="1"/>
</dbReference>
<dbReference type="Pfam" id="PF03099">
    <property type="entry name" value="BPL_LplA_LipB"/>
    <property type="match status" value="1"/>
</dbReference>
<organism evidence="3">
    <name type="scientific">hydrothermal vent metagenome</name>
    <dbReference type="NCBI Taxonomy" id="652676"/>
    <lineage>
        <taxon>unclassified sequences</taxon>
        <taxon>metagenomes</taxon>
        <taxon>ecological metagenomes</taxon>
    </lineage>
</organism>
<feature type="domain" description="BPL/LPL catalytic" evidence="2">
    <location>
        <begin position="30"/>
        <end position="230"/>
    </location>
</feature>
<dbReference type="AlphaFoldDB" id="A0A3B0VLU8"/>
<reference evidence="3" key="1">
    <citation type="submission" date="2018-06" db="EMBL/GenBank/DDBJ databases">
        <authorList>
            <person name="Zhirakovskaya E."/>
        </authorList>
    </citation>
    <scope>NUCLEOTIDE SEQUENCE</scope>
</reference>